<comment type="caution">
    <text evidence="1">The sequence shown here is derived from an EMBL/GenBank/DDBJ whole genome shotgun (WGS) entry which is preliminary data.</text>
</comment>
<reference evidence="1" key="1">
    <citation type="submission" date="2021-10" db="EMBL/GenBank/DDBJ databases">
        <authorList>
            <person name="Piombo E."/>
        </authorList>
    </citation>
    <scope>NUCLEOTIDE SEQUENCE</scope>
</reference>
<proteinExistence type="predicted"/>
<keyword evidence="2" id="KW-1185">Reference proteome</keyword>
<sequence>MYSHNEEPMFAAAIMICYSLIKVNVAISIVETGRGVHPTIQMAVHMLLVQAYQDAKMLLPRGALSPAVTWV</sequence>
<protein>
    <submittedName>
        <fullName evidence="1">Uncharacterized protein</fullName>
    </submittedName>
</protein>
<dbReference type="Proteomes" id="UP000696573">
    <property type="component" value="Unassembled WGS sequence"/>
</dbReference>
<dbReference type="EMBL" id="CABFNQ020000741">
    <property type="protein sequence ID" value="CAH0031019.1"/>
    <property type="molecule type" value="Genomic_DNA"/>
</dbReference>
<gene>
    <name evidence="1" type="ORF">CRHIZ90672A_00009718</name>
</gene>
<name>A0A9N9VU34_9HYPO</name>
<evidence type="ECO:0000313" key="1">
    <source>
        <dbReference type="EMBL" id="CAH0031019.1"/>
    </source>
</evidence>
<accession>A0A9N9VU34</accession>
<organism evidence="1 2">
    <name type="scientific">Clonostachys rhizophaga</name>
    <dbReference type="NCBI Taxonomy" id="160324"/>
    <lineage>
        <taxon>Eukaryota</taxon>
        <taxon>Fungi</taxon>
        <taxon>Dikarya</taxon>
        <taxon>Ascomycota</taxon>
        <taxon>Pezizomycotina</taxon>
        <taxon>Sordariomycetes</taxon>
        <taxon>Hypocreomycetidae</taxon>
        <taxon>Hypocreales</taxon>
        <taxon>Bionectriaceae</taxon>
        <taxon>Clonostachys</taxon>
    </lineage>
</organism>
<evidence type="ECO:0000313" key="2">
    <source>
        <dbReference type="Proteomes" id="UP000696573"/>
    </source>
</evidence>
<dbReference type="AlphaFoldDB" id="A0A9N9VU34"/>